<protein>
    <submittedName>
        <fullName evidence="1">Uncharacterized protein</fullName>
    </submittedName>
</protein>
<keyword evidence="2" id="KW-1185">Reference proteome</keyword>
<proteinExistence type="predicted"/>
<evidence type="ECO:0000313" key="1">
    <source>
        <dbReference type="EMBL" id="AUV83319.1"/>
    </source>
</evidence>
<accession>A0A2I8VQB8</accession>
<dbReference type="EMBL" id="CP026309">
    <property type="protein sequence ID" value="AUV83319.1"/>
    <property type="molecule type" value="Genomic_DNA"/>
</dbReference>
<reference evidence="1 2" key="1">
    <citation type="submission" date="2018-01" db="EMBL/GenBank/DDBJ databases">
        <title>Complete genome sequence of Salinigranum rubrum GX10T, an extremely halophilic archaeon isolated from a marine solar saltern.</title>
        <authorList>
            <person name="Han S."/>
        </authorList>
    </citation>
    <scope>NUCLEOTIDE SEQUENCE [LARGE SCALE GENOMIC DNA]</scope>
    <source>
        <strain evidence="1 2">GX10</strain>
    </source>
</reference>
<organism evidence="1 2">
    <name type="scientific">Salinigranum rubrum</name>
    <dbReference type="NCBI Taxonomy" id="755307"/>
    <lineage>
        <taxon>Archaea</taxon>
        <taxon>Methanobacteriati</taxon>
        <taxon>Methanobacteriota</taxon>
        <taxon>Stenosarchaea group</taxon>
        <taxon>Halobacteria</taxon>
        <taxon>Halobacteriales</taxon>
        <taxon>Haloferacaceae</taxon>
        <taxon>Salinigranum</taxon>
    </lineage>
</organism>
<dbReference type="AlphaFoldDB" id="A0A2I8VQB8"/>
<dbReference type="Proteomes" id="UP000236584">
    <property type="component" value="Chromosome"/>
</dbReference>
<sequence>MSERRADHSTVRLVGRTPRRWMPSLAPHRALTERPPFVSVSPPSPLKPGRALRESLPLAGVLLLWTVLSWLAFEPLVSRAVRTVGVVTALAYVVVRGVRLGDEATPLVASNAASVLGQQLRLAPVPAVWFLAGISVPVVEDLWGRLGRFGLFTSPGDDLVRVCPRRRRHGALARGRRRDRGA</sequence>
<gene>
    <name evidence="1" type="ORF">C2R22_18090</name>
</gene>
<name>A0A2I8VQB8_9EURY</name>
<evidence type="ECO:0000313" key="2">
    <source>
        <dbReference type="Proteomes" id="UP000236584"/>
    </source>
</evidence>
<dbReference type="KEGG" id="srub:C2R22_18090"/>